<feature type="transmembrane region" description="Helical" evidence="1">
    <location>
        <begin position="20"/>
        <end position="37"/>
    </location>
</feature>
<accession>A0ABR6AP46</accession>
<name>A0ABR6AP46_9HYPH</name>
<evidence type="ECO:0000313" key="2">
    <source>
        <dbReference type="EMBL" id="MBA8851231.1"/>
    </source>
</evidence>
<gene>
    <name evidence="2" type="ORF">FHW20_002166</name>
</gene>
<evidence type="ECO:0000256" key="1">
    <source>
        <dbReference type="SAM" id="Phobius"/>
    </source>
</evidence>
<sequence length="41" mass="4409">MPLRPPRDNCAAALTSPPAWLVGWLILAAVITAIAVTHHTY</sequence>
<organism evidence="2 3">
    <name type="scientific">Brucella intermedia</name>
    <dbReference type="NCBI Taxonomy" id="94625"/>
    <lineage>
        <taxon>Bacteria</taxon>
        <taxon>Pseudomonadati</taxon>
        <taxon>Pseudomonadota</taxon>
        <taxon>Alphaproteobacteria</taxon>
        <taxon>Hyphomicrobiales</taxon>
        <taxon>Brucellaceae</taxon>
        <taxon>Brucella/Ochrobactrum group</taxon>
        <taxon>Brucella</taxon>
    </lineage>
</organism>
<keyword evidence="1" id="KW-1133">Transmembrane helix</keyword>
<keyword evidence="1" id="KW-0812">Transmembrane</keyword>
<dbReference type="Proteomes" id="UP000578622">
    <property type="component" value="Unassembled WGS sequence"/>
</dbReference>
<keyword evidence="1" id="KW-0472">Membrane</keyword>
<keyword evidence="3" id="KW-1185">Reference proteome</keyword>
<dbReference type="EMBL" id="JACGXG010000002">
    <property type="protein sequence ID" value="MBA8851231.1"/>
    <property type="molecule type" value="Genomic_DNA"/>
</dbReference>
<comment type="caution">
    <text evidence="2">The sequence shown here is derived from an EMBL/GenBank/DDBJ whole genome shotgun (WGS) entry which is preliminary data.</text>
</comment>
<proteinExistence type="predicted"/>
<dbReference type="RefSeq" id="WP_282183434.1">
    <property type="nucleotide sequence ID" value="NZ_JACGXG010000002.1"/>
</dbReference>
<reference evidence="2 3" key="1">
    <citation type="submission" date="2020-07" db="EMBL/GenBank/DDBJ databases">
        <title>Genomic Encyclopedia of Type Strains, Phase IV (KMG-V): Genome sequencing to study the core and pangenomes of soil and plant-associated prokaryotes.</title>
        <authorList>
            <person name="Whitman W."/>
        </authorList>
    </citation>
    <scope>NUCLEOTIDE SEQUENCE [LARGE SCALE GENOMIC DNA]</scope>
    <source>
        <strain evidence="2 3">RH4WT92</strain>
    </source>
</reference>
<protein>
    <submittedName>
        <fullName evidence="2">Uncharacterized protein</fullName>
    </submittedName>
</protein>
<evidence type="ECO:0000313" key="3">
    <source>
        <dbReference type="Proteomes" id="UP000578622"/>
    </source>
</evidence>